<name>A0ACA9M1D6_9GLOM</name>
<evidence type="ECO:0000313" key="2">
    <source>
        <dbReference type="Proteomes" id="UP000789920"/>
    </source>
</evidence>
<comment type="caution">
    <text evidence="1">The sequence shown here is derived from an EMBL/GenBank/DDBJ whole genome shotgun (WGS) entry which is preliminary data.</text>
</comment>
<organism evidence="1 2">
    <name type="scientific">Racocetra persica</name>
    <dbReference type="NCBI Taxonomy" id="160502"/>
    <lineage>
        <taxon>Eukaryota</taxon>
        <taxon>Fungi</taxon>
        <taxon>Fungi incertae sedis</taxon>
        <taxon>Mucoromycota</taxon>
        <taxon>Glomeromycotina</taxon>
        <taxon>Glomeromycetes</taxon>
        <taxon>Diversisporales</taxon>
        <taxon>Gigasporaceae</taxon>
        <taxon>Racocetra</taxon>
    </lineage>
</organism>
<proteinExistence type="predicted"/>
<accession>A0ACA9M1D6</accession>
<sequence length="84" mass="9726">MAPKRTKCTDRAQDQTSNSKKQEAHQQEYVIYVSTTSSNKKRLTGELTTMMLPNVRRHWIQQQVSNTRKNSDSKTDEGDVNKKL</sequence>
<reference evidence="1" key="1">
    <citation type="submission" date="2021-06" db="EMBL/GenBank/DDBJ databases">
        <authorList>
            <person name="Kallberg Y."/>
            <person name="Tangrot J."/>
            <person name="Rosling A."/>
        </authorList>
    </citation>
    <scope>NUCLEOTIDE SEQUENCE</scope>
    <source>
        <strain evidence="1">MA461A</strain>
    </source>
</reference>
<keyword evidence="2" id="KW-1185">Reference proteome</keyword>
<dbReference type="Proteomes" id="UP000789920">
    <property type="component" value="Unassembled WGS sequence"/>
</dbReference>
<gene>
    <name evidence="1" type="ORF">RPERSI_LOCUS4318</name>
</gene>
<dbReference type="EMBL" id="CAJVQC010005862">
    <property type="protein sequence ID" value="CAG8559842.1"/>
    <property type="molecule type" value="Genomic_DNA"/>
</dbReference>
<evidence type="ECO:0000313" key="1">
    <source>
        <dbReference type="EMBL" id="CAG8559842.1"/>
    </source>
</evidence>
<protein>
    <submittedName>
        <fullName evidence="1">35850_t:CDS:1</fullName>
    </submittedName>
</protein>